<accession>A0AAW0MKX7</accession>
<evidence type="ECO:0000313" key="4">
    <source>
        <dbReference type="EMBL" id="KAK7877742.1"/>
    </source>
</evidence>
<organism evidence="4 5">
    <name type="scientific">Mugilogobius chulae</name>
    <name type="common">yellowstripe goby</name>
    <dbReference type="NCBI Taxonomy" id="88201"/>
    <lineage>
        <taxon>Eukaryota</taxon>
        <taxon>Metazoa</taxon>
        <taxon>Chordata</taxon>
        <taxon>Craniata</taxon>
        <taxon>Vertebrata</taxon>
        <taxon>Euteleostomi</taxon>
        <taxon>Actinopterygii</taxon>
        <taxon>Neopterygii</taxon>
        <taxon>Teleostei</taxon>
        <taxon>Neoteleostei</taxon>
        <taxon>Acanthomorphata</taxon>
        <taxon>Gobiaria</taxon>
        <taxon>Gobiiformes</taxon>
        <taxon>Gobioidei</taxon>
        <taxon>Gobiidae</taxon>
        <taxon>Gobionellinae</taxon>
        <taxon>Mugilogobius</taxon>
    </lineage>
</organism>
<keyword evidence="5" id="KW-1185">Reference proteome</keyword>
<feature type="region of interest" description="Disordered" evidence="1">
    <location>
        <begin position="27"/>
        <end position="59"/>
    </location>
</feature>
<keyword evidence="2" id="KW-0732">Signal</keyword>
<gene>
    <name evidence="4" type="ORF">WMY93_030556</name>
</gene>
<feature type="signal peptide" evidence="2">
    <location>
        <begin position="1"/>
        <end position="20"/>
    </location>
</feature>
<proteinExistence type="predicted"/>
<protein>
    <recommendedName>
        <fullName evidence="3">Phosphodiester glycosidase domain-containing protein</fullName>
    </recommendedName>
</protein>
<evidence type="ECO:0000256" key="1">
    <source>
        <dbReference type="SAM" id="MobiDB-lite"/>
    </source>
</evidence>
<evidence type="ECO:0000313" key="5">
    <source>
        <dbReference type="Proteomes" id="UP001460270"/>
    </source>
</evidence>
<dbReference type="AlphaFoldDB" id="A0AAW0MKX7"/>
<sequence>MAARCFTLVSLLCVCAWTYGLDLTRDAPPASSDSTDSTDQSRSTFESWPSSSDPSPASVHSFILQPSRGRYVYGRVALVQDPLRSLSVLEPGGAGGCERQRLVPAAHTALSGGCEVAVNAGFYNASSGACLGNVVSDGRLVTKSPVYNAQFGIRKDGRLVFGYLSEEDLQDQKNPFVQLVSGVVWLLRDGQVYINHSLQVESDENQSSTFHIDANTELKLTCRR</sequence>
<reference evidence="5" key="1">
    <citation type="submission" date="2024-04" db="EMBL/GenBank/DDBJ databases">
        <title>Salinicola lusitanus LLJ914,a marine bacterium isolated from the Okinawa Trough.</title>
        <authorList>
            <person name="Li J."/>
        </authorList>
    </citation>
    <scope>NUCLEOTIDE SEQUENCE [LARGE SCALE GENOMIC DNA]</scope>
</reference>
<feature type="chain" id="PRO_5043396166" description="Phosphodiester glycosidase domain-containing protein" evidence="2">
    <location>
        <begin position="21"/>
        <end position="224"/>
    </location>
</feature>
<name>A0AAW0MKX7_9GOBI</name>
<feature type="compositionally biased region" description="Low complexity" evidence="1">
    <location>
        <begin position="31"/>
        <end position="59"/>
    </location>
</feature>
<evidence type="ECO:0000259" key="3">
    <source>
        <dbReference type="Pfam" id="PF09992"/>
    </source>
</evidence>
<dbReference type="Pfam" id="PF09992">
    <property type="entry name" value="NAGPA"/>
    <property type="match status" value="1"/>
</dbReference>
<dbReference type="PANTHER" id="PTHR40446">
    <property type="entry name" value="N-ACETYLGLUCOSAMINE-1-PHOSPHODIESTER ALPHA-N-ACETYLGLUCOSAMINIDASE"/>
    <property type="match status" value="1"/>
</dbReference>
<dbReference type="EMBL" id="JBBPFD010000674">
    <property type="protein sequence ID" value="KAK7877742.1"/>
    <property type="molecule type" value="Genomic_DNA"/>
</dbReference>
<dbReference type="InterPro" id="IPR018711">
    <property type="entry name" value="NAGPA"/>
</dbReference>
<dbReference type="Proteomes" id="UP001460270">
    <property type="component" value="Unassembled WGS sequence"/>
</dbReference>
<feature type="domain" description="Phosphodiester glycosidase" evidence="3">
    <location>
        <begin position="113"/>
        <end position="197"/>
    </location>
</feature>
<dbReference type="GO" id="GO:0033299">
    <property type="term" value="P:secretion of lysosomal enzymes"/>
    <property type="evidence" value="ECO:0007669"/>
    <property type="project" value="TreeGrafter"/>
</dbReference>
<evidence type="ECO:0000256" key="2">
    <source>
        <dbReference type="SAM" id="SignalP"/>
    </source>
</evidence>
<comment type="caution">
    <text evidence="4">The sequence shown here is derived from an EMBL/GenBank/DDBJ whole genome shotgun (WGS) entry which is preliminary data.</text>
</comment>
<dbReference type="PANTHER" id="PTHR40446:SF2">
    <property type="entry name" value="N-ACETYLGLUCOSAMINE-1-PHOSPHODIESTER ALPHA-N-ACETYLGLUCOSAMINIDASE"/>
    <property type="match status" value="1"/>
</dbReference>